<evidence type="ECO:0000313" key="4">
    <source>
        <dbReference type="EMBL" id="NUB45232.1"/>
    </source>
</evidence>
<dbReference type="InterPro" id="IPR029044">
    <property type="entry name" value="Nucleotide-diphossugar_trans"/>
</dbReference>
<sequence length="417" mass="44398">MAAAIPALAAQPASLVVVSRHRPDALLRAITGIGQMDHPCFELIVVADPAACAAVQALGLPVKLVAYDEPNISAARNLGLAQAASDVVAFLDDDAVPEPTWLSRLVAPFADERVVAAGGFVRGRNGISYQWRASMVDYLGQDQPLDVDHGAVSLHAGTAALAVKTQGTNCAFRRADLLAIGGFDPAYRFYLDEADVNLRLAARGGLTAIVPGAQVHHGYAASARRRGDRVPLSLHEIGASSMVFLRRHAPQRDWPAALATLRAGQRARALRHMVSGGLEPRQVAALLDSLERGLAEGRARPPPVSQPLLPDPPAFLALPGTGPRPGRLIAGYRRDRRALLHEARLVAAGGAIVTLLCLGLHARPHRQMFSPDGFWIQDGGLFGPADRSEPRLCRTTLARRADAEAQRLAPFRPVGPA</sequence>
<dbReference type="Gene3D" id="3.90.550.10">
    <property type="entry name" value="Spore Coat Polysaccharide Biosynthesis Protein SpsA, Chain A"/>
    <property type="match status" value="1"/>
</dbReference>
<keyword evidence="5" id="KW-1185">Reference proteome</keyword>
<comment type="similarity">
    <text evidence="1">Belongs to the glycosyltransferase 2 family.</text>
</comment>
<gene>
    <name evidence="4" type="ORF">GEU84_012605</name>
</gene>
<name>A0A8X8KRH1_9RHOB</name>
<reference evidence="4" key="1">
    <citation type="submission" date="2020-05" db="EMBL/GenBank/DDBJ databases">
        <title>Fertoebacter nigrum gen. nov., sp. nov., a new member of the family Rhodobacteraceae.</title>
        <authorList>
            <person name="Szuroczki S."/>
            <person name="Abbaszade G."/>
            <person name="Buni D."/>
            <person name="Schumann P."/>
            <person name="Toth E."/>
        </authorList>
    </citation>
    <scope>NUCLEOTIDE SEQUENCE</scope>
    <source>
        <strain evidence="4">RG-N-1a</strain>
    </source>
</reference>
<dbReference type="PANTHER" id="PTHR43179">
    <property type="entry name" value="RHAMNOSYLTRANSFERASE WBBL"/>
    <property type="match status" value="1"/>
</dbReference>
<dbReference type="PANTHER" id="PTHR43179:SF12">
    <property type="entry name" value="GALACTOFURANOSYLTRANSFERASE GLFT2"/>
    <property type="match status" value="1"/>
</dbReference>
<dbReference type="SUPFAM" id="SSF53448">
    <property type="entry name" value="Nucleotide-diphospho-sugar transferases"/>
    <property type="match status" value="1"/>
</dbReference>
<keyword evidence="2" id="KW-0328">Glycosyltransferase</keyword>
<evidence type="ECO:0000256" key="1">
    <source>
        <dbReference type="ARBA" id="ARBA00006739"/>
    </source>
</evidence>
<dbReference type="EMBL" id="WHUT02000007">
    <property type="protein sequence ID" value="NUB45232.1"/>
    <property type="molecule type" value="Genomic_DNA"/>
</dbReference>
<evidence type="ECO:0000313" key="5">
    <source>
        <dbReference type="Proteomes" id="UP000484076"/>
    </source>
</evidence>
<comment type="caution">
    <text evidence="4">The sequence shown here is derived from an EMBL/GenBank/DDBJ whole genome shotgun (WGS) entry which is preliminary data.</text>
</comment>
<dbReference type="GO" id="GO:0016757">
    <property type="term" value="F:glycosyltransferase activity"/>
    <property type="evidence" value="ECO:0007669"/>
    <property type="project" value="UniProtKB-KW"/>
</dbReference>
<evidence type="ECO:0000256" key="3">
    <source>
        <dbReference type="ARBA" id="ARBA00022679"/>
    </source>
</evidence>
<dbReference type="Pfam" id="PF13641">
    <property type="entry name" value="Glyco_tranf_2_3"/>
    <property type="match status" value="1"/>
</dbReference>
<accession>A0A8X8KRH1</accession>
<protein>
    <submittedName>
        <fullName evidence="4">Glycosyltransferase</fullName>
    </submittedName>
</protein>
<organism evidence="4 5">
    <name type="scientific">Fertoeibacter niger</name>
    <dbReference type="NCBI Taxonomy" id="2656921"/>
    <lineage>
        <taxon>Bacteria</taxon>
        <taxon>Pseudomonadati</taxon>
        <taxon>Pseudomonadota</taxon>
        <taxon>Alphaproteobacteria</taxon>
        <taxon>Rhodobacterales</taxon>
        <taxon>Paracoccaceae</taxon>
        <taxon>Fertoeibacter</taxon>
    </lineage>
</organism>
<dbReference type="Proteomes" id="UP000484076">
    <property type="component" value="Unassembled WGS sequence"/>
</dbReference>
<proteinExistence type="inferred from homology"/>
<keyword evidence="3" id="KW-0808">Transferase</keyword>
<dbReference type="AlphaFoldDB" id="A0A8X8KRH1"/>
<evidence type="ECO:0000256" key="2">
    <source>
        <dbReference type="ARBA" id="ARBA00022676"/>
    </source>
</evidence>
<dbReference type="RefSeq" id="WP_152826592.1">
    <property type="nucleotide sequence ID" value="NZ_WHUT02000007.1"/>
</dbReference>